<dbReference type="AlphaFoldDB" id="A0A5P8M2H0"/>
<feature type="transmembrane region" description="Helical" evidence="1">
    <location>
        <begin position="12"/>
        <end position="32"/>
    </location>
</feature>
<dbReference type="Pfam" id="PF12679">
    <property type="entry name" value="ABC2_membrane_2"/>
    <property type="match status" value="1"/>
</dbReference>
<feature type="transmembrane region" description="Helical" evidence="1">
    <location>
        <begin position="249"/>
        <end position="275"/>
    </location>
</feature>
<organism evidence="2 3">
    <name type="scientific">Schleiferilactobacillus harbinensis</name>
    <dbReference type="NCBI Taxonomy" id="304207"/>
    <lineage>
        <taxon>Bacteria</taxon>
        <taxon>Bacillati</taxon>
        <taxon>Bacillota</taxon>
        <taxon>Bacilli</taxon>
        <taxon>Lactobacillales</taxon>
        <taxon>Lactobacillaceae</taxon>
        <taxon>Schleiferilactobacillus</taxon>
    </lineage>
</organism>
<dbReference type="Proteomes" id="UP000326779">
    <property type="component" value="Chromosome"/>
</dbReference>
<keyword evidence="1" id="KW-1133">Transmembrane helix</keyword>
<gene>
    <name evidence="2" type="ORF">D1010_04080</name>
</gene>
<keyword evidence="1" id="KW-0812">Transmembrane</keyword>
<feature type="transmembrane region" description="Helical" evidence="1">
    <location>
        <begin position="330"/>
        <end position="355"/>
    </location>
</feature>
<feature type="transmembrane region" description="Helical" evidence="1">
    <location>
        <begin position="205"/>
        <end position="229"/>
    </location>
</feature>
<dbReference type="GO" id="GO:0005886">
    <property type="term" value="C:plasma membrane"/>
    <property type="evidence" value="ECO:0007669"/>
    <property type="project" value="UniProtKB-SubCell"/>
</dbReference>
<dbReference type="PANTHER" id="PTHR37305:SF1">
    <property type="entry name" value="MEMBRANE PROTEIN"/>
    <property type="match status" value="1"/>
</dbReference>
<reference evidence="2 3" key="1">
    <citation type="submission" date="2019-10" db="EMBL/GenBank/DDBJ databases">
        <title>The completed genome of Lactobacillus harbinensis M1.</title>
        <authorList>
            <person name="Zheng Y."/>
        </authorList>
    </citation>
    <scope>NUCLEOTIDE SEQUENCE [LARGE SCALE GENOMIC DNA]</scope>
    <source>
        <strain evidence="2 3">M1</strain>
    </source>
</reference>
<feature type="transmembrane region" description="Helical" evidence="1">
    <location>
        <begin position="287"/>
        <end position="310"/>
    </location>
</feature>
<dbReference type="GO" id="GO:0140359">
    <property type="term" value="F:ABC-type transporter activity"/>
    <property type="evidence" value="ECO:0007669"/>
    <property type="project" value="InterPro"/>
</dbReference>
<evidence type="ECO:0000313" key="2">
    <source>
        <dbReference type="EMBL" id="QFR22679.1"/>
    </source>
</evidence>
<evidence type="ECO:0000313" key="3">
    <source>
        <dbReference type="Proteomes" id="UP000326779"/>
    </source>
</evidence>
<proteinExistence type="predicted"/>
<name>A0A5P8M2H0_9LACO</name>
<dbReference type="KEGG" id="lhb:D1010_04080"/>
<dbReference type="PANTHER" id="PTHR37305">
    <property type="entry name" value="INTEGRAL MEMBRANE PROTEIN-RELATED"/>
    <property type="match status" value="1"/>
</dbReference>
<keyword evidence="1" id="KW-0472">Membrane</keyword>
<protein>
    <submittedName>
        <fullName evidence="2">ABC transporter permease subunit</fullName>
    </submittedName>
</protein>
<feature type="transmembrane region" description="Helical" evidence="1">
    <location>
        <begin position="160"/>
        <end position="179"/>
    </location>
</feature>
<sequence>MWWEFRQWRRQWLNWALFALGFAVILGSYVYASNQAQQANAREYDTLLAESQQLADADKNLADQTQTEKVTKQRAAIQREQTIISRYGRALTGHRRNLLSHRLAYYRLLQHPAFPFSQRSATVIHQAITRDRYLQQHELVPRENVSALTPAAAFGRSQNAAVFLLILSLLVLQFGGLFARDWETGSIRLLLMLPQERQRLSRHKLGLALVIAGSELVLWSVFGYLLAAIRSGQRWGGAYPWRAVGTRIVTLNSVLLTNMLTIILVSTLVIVLLYWLSILLRDQFTVIVAMIAVLGSGALFFGEASTNLLAALNPFYQLGLSTHVGLRNVLVYGTLMGITDTALILAALVGGHFWWRKSTNLV</sequence>
<dbReference type="RefSeq" id="WP_152260303.1">
    <property type="nucleotide sequence ID" value="NZ_CP045143.1"/>
</dbReference>
<dbReference type="EMBL" id="CP045143">
    <property type="protein sequence ID" value="QFR22679.1"/>
    <property type="molecule type" value="Genomic_DNA"/>
</dbReference>
<evidence type="ECO:0000256" key="1">
    <source>
        <dbReference type="SAM" id="Phobius"/>
    </source>
</evidence>
<accession>A0A5P8M2H0</accession>